<dbReference type="Pfam" id="PF00100">
    <property type="entry name" value="Zona_pellucida"/>
    <property type="match status" value="1"/>
</dbReference>
<dbReference type="InterPro" id="IPR055356">
    <property type="entry name" value="ZP-N"/>
</dbReference>
<dbReference type="GO" id="GO:0031012">
    <property type="term" value="C:extracellular matrix"/>
    <property type="evidence" value="ECO:0007669"/>
    <property type="project" value="TreeGrafter"/>
</dbReference>
<dbReference type="PROSITE" id="PS51034">
    <property type="entry name" value="ZP_2"/>
    <property type="match status" value="1"/>
</dbReference>
<evidence type="ECO:0000313" key="3">
    <source>
        <dbReference type="EMBL" id="KAG7487171.1"/>
    </source>
</evidence>
<dbReference type="InterPro" id="IPR001507">
    <property type="entry name" value="ZP_dom"/>
</dbReference>
<proteinExistence type="predicted"/>
<dbReference type="GO" id="GO:0035803">
    <property type="term" value="P:egg coat formation"/>
    <property type="evidence" value="ECO:0007669"/>
    <property type="project" value="TreeGrafter"/>
</dbReference>
<name>A0AAV6QDG5_SOLSE</name>
<organism evidence="3 4">
    <name type="scientific">Solea senegalensis</name>
    <name type="common">Senegalese sole</name>
    <dbReference type="NCBI Taxonomy" id="28829"/>
    <lineage>
        <taxon>Eukaryota</taxon>
        <taxon>Metazoa</taxon>
        <taxon>Chordata</taxon>
        <taxon>Craniata</taxon>
        <taxon>Vertebrata</taxon>
        <taxon>Euteleostomi</taxon>
        <taxon>Actinopterygii</taxon>
        <taxon>Neopterygii</taxon>
        <taxon>Teleostei</taxon>
        <taxon>Neoteleostei</taxon>
        <taxon>Acanthomorphata</taxon>
        <taxon>Carangaria</taxon>
        <taxon>Pleuronectiformes</taxon>
        <taxon>Pleuronectoidei</taxon>
        <taxon>Soleidae</taxon>
        <taxon>Solea</taxon>
    </lineage>
</organism>
<evidence type="ECO:0000313" key="4">
    <source>
        <dbReference type="Proteomes" id="UP000693946"/>
    </source>
</evidence>
<feature type="signal peptide" evidence="1">
    <location>
        <begin position="1"/>
        <end position="19"/>
    </location>
</feature>
<protein>
    <recommendedName>
        <fullName evidence="2">ZP domain-containing protein</fullName>
    </recommendedName>
</protein>
<accession>A0AAV6QDG5</accession>
<reference evidence="3 4" key="1">
    <citation type="journal article" date="2021" name="Sci. Rep.">
        <title>Chromosome anchoring in Senegalese sole (Solea senegalensis) reveals sex-associated markers and genome rearrangements in flatfish.</title>
        <authorList>
            <person name="Guerrero-Cozar I."/>
            <person name="Gomez-Garrido J."/>
            <person name="Berbel C."/>
            <person name="Martinez-Blanch J.F."/>
            <person name="Alioto T."/>
            <person name="Claros M.G."/>
            <person name="Gagnaire P.A."/>
            <person name="Manchado M."/>
        </authorList>
    </citation>
    <scope>NUCLEOTIDE SEQUENCE [LARGE SCALE GENOMIC DNA]</scope>
    <source>
        <strain evidence="3">Sse05_10M</strain>
    </source>
</reference>
<dbReference type="Proteomes" id="UP000693946">
    <property type="component" value="Linkage Group LG6"/>
</dbReference>
<dbReference type="InterPro" id="IPR055355">
    <property type="entry name" value="ZP-C"/>
</dbReference>
<dbReference type="SMART" id="SM00241">
    <property type="entry name" value="ZP"/>
    <property type="match status" value="1"/>
</dbReference>
<feature type="domain" description="ZP" evidence="2">
    <location>
        <begin position="134"/>
        <end position="391"/>
    </location>
</feature>
<dbReference type="EMBL" id="JAGKHQ010000018">
    <property type="protein sequence ID" value="KAG7487171.1"/>
    <property type="molecule type" value="Genomic_DNA"/>
</dbReference>
<dbReference type="Pfam" id="PF23344">
    <property type="entry name" value="ZP-N"/>
    <property type="match status" value="1"/>
</dbReference>
<comment type="caution">
    <text evidence="3">The sequence shown here is derived from an EMBL/GenBank/DDBJ whole genome shotgun (WGS) entry which is preliminary data.</text>
</comment>
<dbReference type="AlphaFoldDB" id="A0AAV6QDG5"/>
<feature type="chain" id="PRO_5043428593" description="ZP domain-containing protein" evidence="1">
    <location>
        <begin position="20"/>
        <end position="468"/>
    </location>
</feature>
<dbReference type="PANTHER" id="PTHR11576:SF26">
    <property type="entry name" value="ZONA PELLUCIDA GLYCOPROTEIN 3D TANDEM DUPLICATE 2"/>
    <property type="match status" value="1"/>
</dbReference>
<keyword evidence="4" id="KW-1185">Reference proteome</keyword>
<sequence length="468" mass="52622">MGLMHAGLLLLFCSAYSYQFRSQTGYGRAIREPEEEWRKMETAIDEEMRSELGLRSSASNLPKATAASFPMFKRVPKFKYPKEAFKPEKGVRKLPDFAKDILLVPSSTDFNNWQPVPTETAVGKAVRPKLVELLCHIDRIYVRIRNEVFKKLSSAKDVKLGKCSTNADSETYTFFLYRLTDDCGFVLENKPDNMVIKTVLQYKPSGNIVREIPFTIPLQCNYHRSFLSYKVGFYPKLQGGTVFKALQPKQSAILVPLDALGNEITGTKTYTLGQLMYFMVKTPDQTAKSGNTRIYINKCFMTPTQNPSSSTRHVVISNQGCMVDGKETAQSKFLTSSSKLIQKFTVAAFVFTDSLSTSGTSKKLYMHCEVSMGKLTPTSSSKACNYDMAGKKWKELYHDDSVCVCCETSCPSAQPKASRKTISSPSWRVDLSRDGSVDVEPLISDVYVSEDPDVAEQSDFVNYWEHDD</sequence>
<dbReference type="GO" id="GO:2000344">
    <property type="term" value="P:positive regulation of acrosome reaction"/>
    <property type="evidence" value="ECO:0007669"/>
    <property type="project" value="TreeGrafter"/>
</dbReference>
<dbReference type="PANTHER" id="PTHR11576">
    <property type="entry name" value="ZONA PELLUCIDA SPERM-BINDING PROTEIN 3"/>
    <property type="match status" value="1"/>
</dbReference>
<gene>
    <name evidence="3" type="ORF">JOB18_048165</name>
</gene>
<evidence type="ECO:0000256" key="1">
    <source>
        <dbReference type="SAM" id="SignalP"/>
    </source>
</evidence>
<evidence type="ECO:0000259" key="2">
    <source>
        <dbReference type="PROSITE" id="PS51034"/>
    </source>
</evidence>
<dbReference type="FunFam" id="2.60.40.4100:FF:000002">
    <property type="entry name" value="Zona pellucida sperm-binding protein 3"/>
    <property type="match status" value="1"/>
</dbReference>
<keyword evidence="1" id="KW-0732">Signal</keyword>
<dbReference type="GO" id="GO:0032190">
    <property type="term" value="F:acrosin binding"/>
    <property type="evidence" value="ECO:0007669"/>
    <property type="project" value="TreeGrafter"/>
</dbReference>
<dbReference type="GO" id="GO:0007339">
    <property type="term" value="P:binding of sperm to zona pellucida"/>
    <property type="evidence" value="ECO:0007669"/>
    <property type="project" value="TreeGrafter"/>
</dbReference>